<accession>A0ABU2PPT6</accession>
<gene>
    <name evidence="7" type="ORF">RM705_05545</name>
</gene>
<dbReference type="Pfam" id="PF04542">
    <property type="entry name" value="Sigma70_r2"/>
    <property type="match status" value="1"/>
</dbReference>
<dbReference type="PANTHER" id="PTHR30173:SF36">
    <property type="entry name" value="ECF RNA POLYMERASE SIGMA FACTOR SIGJ"/>
    <property type="match status" value="1"/>
</dbReference>
<name>A0ABU2PPT6_9ACTN</name>
<sequence>MSSTDTLTAAAAAFTAIRPRLLRLARRIVGNAAEAEDVVQDTWLRWQNTDRTRVQDPPAFLTRITVRLALNVTRSARVRHETGFGPSAAEPVDTGADPAVRAERAEALDAALCLLVERLGPTERAAYVLRVAFDCPYSQIAEDLRISQVNTRQIVSRARKHLAGGRRTTVSPGEGRRFREAFAGAARSGDLSELRTALICS</sequence>
<dbReference type="EMBL" id="JAVRFA010000004">
    <property type="protein sequence ID" value="MDT0394172.1"/>
    <property type="molecule type" value="Genomic_DNA"/>
</dbReference>
<evidence type="ECO:0000256" key="1">
    <source>
        <dbReference type="ARBA" id="ARBA00010641"/>
    </source>
</evidence>
<dbReference type="InterPro" id="IPR013249">
    <property type="entry name" value="RNA_pol_sigma70_r4_t2"/>
</dbReference>
<reference evidence="8" key="1">
    <citation type="submission" date="2023-07" db="EMBL/GenBank/DDBJ databases">
        <title>30 novel species of actinomycetes from the DSMZ collection.</title>
        <authorList>
            <person name="Nouioui I."/>
        </authorList>
    </citation>
    <scope>NUCLEOTIDE SEQUENCE [LARGE SCALE GENOMIC DNA]</scope>
    <source>
        <strain evidence="8">DSM 41636</strain>
    </source>
</reference>
<feature type="domain" description="RNA polymerase sigma-70 region 2" evidence="5">
    <location>
        <begin position="14"/>
        <end position="77"/>
    </location>
</feature>
<evidence type="ECO:0000259" key="5">
    <source>
        <dbReference type="Pfam" id="PF04542"/>
    </source>
</evidence>
<keyword evidence="8" id="KW-1185">Reference proteome</keyword>
<proteinExistence type="inferred from homology"/>
<dbReference type="RefSeq" id="WP_311641772.1">
    <property type="nucleotide sequence ID" value="NZ_JAVRFA010000004.1"/>
</dbReference>
<dbReference type="PANTHER" id="PTHR30173">
    <property type="entry name" value="SIGMA 19 FACTOR"/>
    <property type="match status" value="1"/>
</dbReference>
<evidence type="ECO:0000313" key="8">
    <source>
        <dbReference type="Proteomes" id="UP001183881"/>
    </source>
</evidence>
<evidence type="ECO:0000256" key="4">
    <source>
        <dbReference type="ARBA" id="ARBA00023163"/>
    </source>
</evidence>
<dbReference type="Gene3D" id="1.10.10.10">
    <property type="entry name" value="Winged helix-like DNA-binding domain superfamily/Winged helix DNA-binding domain"/>
    <property type="match status" value="1"/>
</dbReference>
<protein>
    <submittedName>
        <fullName evidence="7">Sigma-70 family RNA polymerase sigma factor</fullName>
    </submittedName>
</protein>
<dbReference type="SUPFAM" id="SSF88946">
    <property type="entry name" value="Sigma2 domain of RNA polymerase sigma factors"/>
    <property type="match status" value="1"/>
</dbReference>
<dbReference type="NCBIfam" id="TIGR02937">
    <property type="entry name" value="sigma70-ECF"/>
    <property type="match status" value="1"/>
</dbReference>
<dbReference type="Pfam" id="PF08281">
    <property type="entry name" value="Sigma70_r4_2"/>
    <property type="match status" value="1"/>
</dbReference>
<evidence type="ECO:0000259" key="6">
    <source>
        <dbReference type="Pfam" id="PF08281"/>
    </source>
</evidence>
<comment type="caution">
    <text evidence="7">The sequence shown here is derived from an EMBL/GenBank/DDBJ whole genome shotgun (WGS) entry which is preliminary data.</text>
</comment>
<dbReference type="InterPro" id="IPR052704">
    <property type="entry name" value="ECF_Sigma-70_Domain"/>
</dbReference>
<dbReference type="InterPro" id="IPR014284">
    <property type="entry name" value="RNA_pol_sigma-70_dom"/>
</dbReference>
<feature type="domain" description="RNA polymerase sigma factor 70 region 4 type 2" evidence="6">
    <location>
        <begin position="115"/>
        <end position="162"/>
    </location>
</feature>
<dbReference type="Gene3D" id="1.10.1740.10">
    <property type="match status" value="1"/>
</dbReference>
<dbReference type="SUPFAM" id="SSF88659">
    <property type="entry name" value="Sigma3 and sigma4 domains of RNA polymerase sigma factors"/>
    <property type="match status" value="1"/>
</dbReference>
<dbReference type="InterPro" id="IPR013324">
    <property type="entry name" value="RNA_pol_sigma_r3/r4-like"/>
</dbReference>
<dbReference type="InterPro" id="IPR007627">
    <property type="entry name" value="RNA_pol_sigma70_r2"/>
</dbReference>
<evidence type="ECO:0000256" key="3">
    <source>
        <dbReference type="ARBA" id="ARBA00023082"/>
    </source>
</evidence>
<keyword evidence="4" id="KW-0804">Transcription</keyword>
<dbReference type="InterPro" id="IPR036388">
    <property type="entry name" value="WH-like_DNA-bd_sf"/>
</dbReference>
<dbReference type="InterPro" id="IPR013325">
    <property type="entry name" value="RNA_pol_sigma_r2"/>
</dbReference>
<organism evidence="7 8">
    <name type="scientific">Streptomyces edwardsiae</name>
    <dbReference type="NCBI Taxonomy" id="3075527"/>
    <lineage>
        <taxon>Bacteria</taxon>
        <taxon>Bacillati</taxon>
        <taxon>Actinomycetota</taxon>
        <taxon>Actinomycetes</taxon>
        <taxon>Kitasatosporales</taxon>
        <taxon>Streptomycetaceae</taxon>
        <taxon>Streptomyces</taxon>
    </lineage>
</organism>
<keyword evidence="2" id="KW-0805">Transcription regulation</keyword>
<evidence type="ECO:0000313" key="7">
    <source>
        <dbReference type="EMBL" id="MDT0394172.1"/>
    </source>
</evidence>
<dbReference type="Proteomes" id="UP001183881">
    <property type="component" value="Unassembled WGS sequence"/>
</dbReference>
<comment type="similarity">
    <text evidence="1">Belongs to the sigma-70 factor family. ECF subfamily.</text>
</comment>
<evidence type="ECO:0000256" key="2">
    <source>
        <dbReference type="ARBA" id="ARBA00023015"/>
    </source>
</evidence>
<keyword evidence="3" id="KW-0731">Sigma factor</keyword>